<dbReference type="Gene3D" id="2.60.40.1170">
    <property type="entry name" value="Mu homology domain, subdomain B"/>
    <property type="match status" value="1"/>
</dbReference>
<feature type="region of interest" description="Disordered" evidence="1">
    <location>
        <begin position="1"/>
        <end position="176"/>
    </location>
</feature>
<feature type="non-terminal residue" evidence="4">
    <location>
        <position position="1"/>
    </location>
</feature>
<dbReference type="InterPro" id="IPR051172">
    <property type="entry name" value="Chlamydia_OmcB"/>
</dbReference>
<dbReference type="Gene3D" id="4.10.1080.10">
    <property type="entry name" value="TSP type-3 repeat"/>
    <property type="match status" value="1"/>
</dbReference>
<evidence type="ECO:0000259" key="2">
    <source>
        <dbReference type="Pfam" id="PF01345"/>
    </source>
</evidence>
<dbReference type="PANTHER" id="PTHR34819">
    <property type="entry name" value="LARGE CYSTEINE-RICH PERIPLASMIC PROTEIN OMCB"/>
    <property type="match status" value="1"/>
</dbReference>
<dbReference type="Pfam" id="PF21959">
    <property type="entry name" value="DUF6923"/>
    <property type="match status" value="1"/>
</dbReference>
<organism evidence="4 5">
    <name type="scientific">Aureibaculum marinum</name>
    <dbReference type="NCBI Taxonomy" id="2487930"/>
    <lineage>
        <taxon>Bacteria</taxon>
        <taxon>Pseudomonadati</taxon>
        <taxon>Bacteroidota</taxon>
        <taxon>Flavobacteriia</taxon>
        <taxon>Flavobacteriales</taxon>
        <taxon>Flavobacteriaceae</taxon>
        <taxon>Aureibaculum</taxon>
    </lineage>
</organism>
<dbReference type="RefSeq" id="WP_123899237.1">
    <property type="nucleotide sequence ID" value="NZ_RPFJ01000085.1"/>
</dbReference>
<dbReference type="EMBL" id="RPFJ01000085">
    <property type="protein sequence ID" value="RPD91178.1"/>
    <property type="molecule type" value="Genomic_DNA"/>
</dbReference>
<protein>
    <submittedName>
        <fullName evidence="4">DUF11 domain-containing protein</fullName>
    </submittedName>
</protein>
<dbReference type="InterPro" id="IPR001434">
    <property type="entry name" value="OmcB-like_DUF11"/>
</dbReference>
<feature type="compositionally biased region" description="Acidic residues" evidence="1">
    <location>
        <begin position="97"/>
        <end position="106"/>
    </location>
</feature>
<dbReference type="InterPro" id="IPR028974">
    <property type="entry name" value="TSP_type-3_rpt"/>
</dbReference>
<dbReference type="OrthoDB" id="919278at2"/>
<gene>
    <name evidence="4" type="ORF">EGM88_15115</name>
</gene>
<feature type="compositionally biased region" description="Low complexity" evidence="1">
    <location>
        <begin position="934"/>
        <end position="946"/>
    </location>
</feature>
<feature type="region of interest" description="Disordered" evidence="1">
    <location>
        <begin position="933"/>
        <end position="952"/>
    </location>
</feature>
<evidence type="ECO:0000256" key="1">
    <source>
        <dbReference type="SAM" id="MobiDB-lite"/>
    </source>
</evidence>
<dbReference type="AlphaFoldDB" id="A0A3N4N7U7"/>
<dbReference type="Gene3D" id="2.60.120.260">
    <property type="entry name" value="Galactose-binding domain-like"/>
    <property type="match status" value="1"/>
</dbReference>
<dbReference type="SUPFAM" id="SSF63825">
    <property type="entry name" value="YWTD domain"/>
    <property type="match status" value="1"/>
</dbReference>
<feature type="compositionally biased region" description="Acidic residues" evidence="1">
    <location>
        <begin position="155"/>
        <end position="176"/>
    </location>
</feature>
<feature type="compositionally biased region" description="Low complexity" evidence="1">
    <location>
        <begin position="82"/>
        <end position="96"/>
    </location>
</feature>
<feature type="domain" description="DUF6923" evidence="3">
    <location>
        <begin position="599"/>
        <end position="818"/>
    </location>
</feature>
<sequence length="1077" mass="112373">DTDNDGIPNHLDLDSDGDGIPDNVEAQTTLGYTAPSGIDSDGNGLDDSYELSPGSAEGLTPVNTDGTDNPDYLDLDSDNDGSSDTTESGVTLSYLDSDNDGLDDLLDTTTGYSDPGGMVDDPLSGSVVLTDSDKDASSGGDVDYRDATDNRPDNDGDGIPDEDDVDDDNDGILDTDEGCGNLLINGSFDSQDFSSTTEFPGPNTESGGTFIGQTINNYSLYGWNQTHNLDGWVTSGSFSWTPNDFAASYDGDQYIDVLGNNTHSGGVNNTIWQTISTEVGESYTLSFYWGEDVGHSSGSVVTLNAKVTDSDSNNLVNQTLTTFAQGPINGIIGPKNWFYYQVSFVATTATTTISFEATPPSGSTSAGAALDNVRLVKDGSCQDTDGDGVIDAFDLDSDNDGIFDAVEVGHNQPHTNGQVNGSVGADGLPDVVQDHPDNERINYTIAESTDDTDTIPNFLDLDSDGDGIPDNVEAQTTTGYTAASGTVDVNGVYTNYTNGLTPVNTDGTDSPDYLDLDSDNDGVNDTVEAGITLTGNDSDNDGLDNATDATTGYSDVGGTIDNPLTGAVILPDGDSDASTGGDVDFRDLANPFPCDNSIYLSQGDVSTPTTLYDYVSSTNPFTVNAIGTNSHGIEYNAIGFNPIDGFIYGIQGDSTNLVRVDSDGTTVNLGSIAGLPVSNYVTGEIDDNGNYYILPFVYGNTLYQIDVVSQTVTNTITLSASVRLSDIAYNITNGLLYGVDTSNGVLYSINVTTGEVLAIGGANPIKAFGALFTSSTGELYGGENYLGGFYQFNITNGSRTLISAGQVSNRNDGAHCVTAPITFDADLEITKTDGVSQYVPGTTTTYTIEVTNNGPFGVLGAMVSDAVPIGIPEANVSYTAVASSGSTTTISGTQTGAINDVVDLPVNGTITYTVDVSIPLTFTGDLVNTATVTNPANSNDPDPSNNTVTDTNINGEADLELSKTVDNSNPDQGDVITFTITVTNNGPGTANNIEVLDIIPTDFSYNHIASNYTVSQGTVTYDSATGRLEWALGTLTTSGGSNNSATLEYSVTVDVCGEFINQAEIINSSQADLDSTP</sequence>
<feature type="domain" description="DUF11" evidence="2">
    <location>
        <begin position="958"/>
        <end position="1075"/>
    </location>
</feature>
<dbReference type="NCBIfam" id="TIGR01451">
    <property type="entry name" value="B_ant_repeat"/>
    <property type="match status" value="1"/>
</dbReference>
<comment type="caution">
    <text evidence="4">The sequence shown here is derived from an EMBL/GenBank/DDBJ whole genome shotgun (WGS) entry which is preliminary data.</text>
</comment>
<name>A0A3N4N7U7_9FLAO</name>
<dbReference type="SUPFAM" id="SSF103647">
    <property type="entry name" value="TSP type-3 repeat"/>
    <property type="match status" value="1"/>
</dbReference>
<proteinExistence type="predicted"/>
<dbReference type="Proteomes" id="UP000270856">
    <property type="component" value="Unassembled WGS sequence"/>
</dbReference>
<evidence type="ECO:0000313" key="4">
    <source>
        <dbReference type="EMBL" id="RPD91178.1"/>
    </source>
</evidence>
<feature type="compositionally biased region" description="Acidic residues" evidence="1">
    <location>
        <begin position="71"/>
        <end position="81"/>
    </location>
</feature>
<keyword evidence="5" id="KW-1185">Reference proteome</keyword>
<dbReference type="InterPro" id="IPR047589">
    <property type="entry name" value="DUF11_rpt"/>
</dbReference>
<evidence type="ECO:0000313" key="5">
    <source>
        <dbReference type="Proteomes" id="UP000270856"/>
    </source>
</evidence>
<dbReference type="InterPro" id="IPR054215">
    <property type="entry name" value="DUF6923"/>
</dbReference>
<feature type="non-terminal residue" evidence="4">
    <location>
        <position position="1077"/>
    </location>
</feature>
<dbReference type="PANTHER" id="PTHR34819:SF3">
    <property type="entry name" value="CELL SURFACE PROTEIN"/>
    <property type="match status" value="1"/>
</dbReference>
<feature type="domain" description="DUF11" evidence="2">
    <location>
        <begin position="826"/>
        <end position="949"/>
    </location>
</feature>
<feature type="compositionally biased region" description="Basic and acidic residues" evidence="1">
    <location>
        <begin position="131"/>
        <end position="154"/>
    </location>
</feature>
<dbReference type="GO" id="GO:0005509">
    <property type="term" value="F:calcium ion binding"/>
    <property type="evidence" value="ECO:0007669"/>
    <property type="project" value="InterPro"/>
</dbReference>
<accession>A0A3N4N7U7</accession>
<evidence type="ECO:0000259" key="3">
    <source>
        <dbReference type="Pfam" id="PF21959"/>
    </source>
</evidence>
<dbReference type="Pfam" id="PF01345">
    <property type="entry name" value="DUF11"/>
    <property type="match status" value="2"/>
</dbReference>
<reference evidence="4 5" key="1">
    <citation type="submission" date="2018-11" db="EMBL/GenBank/DDBJ databases">
        <title>Aureibaculum marinum gen. nov., sp. nov., a member of the family Flavobacteriaceae isolated from the Bohai Sea.</title>
        <authorList>
            <person name="Ji X."/>
        </authorList>
    </citation>
    <scope>NUCLEOTIDE SEQUENCE [LARGE SCALE GENOMIC DNA]</scope>
    <source>
        <strain evidence="4 5">BH-SD17</strain>
    </source>
</reference>